<organism evidence="1 2">
    <name type="scientific">Coniella lustricola</name>
    <dbReference type="NCBI Taxonomy" id="2025994"/>
    <lineage>
        <taxon>Eukaryota</taxon>
        <taxon>Fungi</taxon>
        <taxon>Dikarya</taxon>
        <taxon>Ascomycota</taxon>
        <taxon>Pezizomycotina</taxon>
        <taxon>Sordariomycetes</taxon>
        <taxon>Sordariomycetidae</taxon>
        <taxon>Diaporthales</taxon>
        <taxon>Schizoparmaceae</taxon>
        <taxon>Coniella</taxon>
    </lineage>
</organism>
<dbReference type="EMBL" id="KZ678372">
    <property type="protein sequence ID" value="PSS05161.1"/>
    <property type="molecule type" value="Genomic_DNA"/>
</dbReference>
<name>A0A2T3ANG7_9PEZI</name>
<proteinExistence type="predicted"/>
<evidence type="ECO:0000313" key="1">
    <source>
        <dbReference type="EMBL" id="PSS05161.1"/>
    </source>
</evidence>
<evidence type="ECO:0000313" key="2">
    <source>
        <dbReference type="Proteomes" id="UP000241462"/>
    </source>
</evidence>
<sequence>MYQWPISPRTFSRTCLGNTNTIFPPRVINFLVILSCHLLTLIRPTMARNIAARESPEGLRWTWEATYHTRRSGRITRFDVTWRHF</sequence>
<keyword evidence="2" id="KW-1185">Reference proteome</keyword>
<gene>
    <name evidence="1" type="ORF">BD289DRAFT_1301</name>
</gene>
<accession>A0A2T3ANG7</accession>
<dbReference type="AlphaFoldDB" id="A0A2T3ANG7"/>
<protein>
    <submittedName>
        <fullName evidence="1">Uncharacterized protein</fullName>
    </submittedName>
</protein>
<dbReference type="InParanoid" id="A0A2T3ANG7"/>
<reference evidence="1 2" key="1">
    <citation type="journal article" date="2018" name="Mycol. Prog.">
        <title>Coniella lustricola, a new species from submerged detritus.</title>
        <authorList>
            <person name="Raudabaugh D.B."/>
            <person name="Iturriaga T."/>
            <person name="Carver A."/>
            <person name="Mondo S."/>
            <person name="Pangilinan J."/>
            <person name="Lipzen A."/>
            <person name="He G."/>
            <person name="Amirebrahimi M."/>
            <person name="Grigoriev I.V."/>
            <person name="Miller A.N."/>
        </authorList>
    </citation>
    <scope>NUCLEOTIDE SEQUENCE [LARGE SCALE GENOMIC DNA]</scope>
    <source>
        <strain evidence="1 2">B22-T-1</strain>
    </source>
</reference>
<dbReference type="Proteomes" id="UP000241462">
    <property type="component" value="Unassembled WGS sequence"/>
</dbReference>